<dbReference type="Gene3D" id="1.10.1200.10">
    <property type="entry name" value="ACP-like"/>
    <property type="match status" value="1"/>
</dbReference>
<dbReference type="GO" id="GO:0005829">
    <property type="term" value="C:cytosol"/>
    <property type="evidence" value="ECO:0007669"/>
    <property type="project" value="TreeGrafter"/>
</dbReference>
<dbReference type="PANTHER" id="PTHR45527">
    <property type="entry name" value="NONRIBOSOMAL PEPTIDE SYNTHETASE"/>
    <property type="match status" value="1"/>
</dbReference>
<dbReference type="InterPro" id="IPR009081">
    <property type="entry name" value="PP-bd_ACP"/>
</dbReference>
<gene>
    <name evidence="5" type="ORF">SAMN05421553_4565</name>
</gene>
<dbReference type="InterPro" id="IPR020806">
    <property type="entry name" value="PKS_PP-bd"/>
</dbReference>
<dbReference type="InterPro" id="IPR001242">
    <property type="entry name" value="Condensation_dom"/>
</dbReference>
<dbReference type="InterPro" id="IPR000873">
    <property type="entry name" value="AMP-dep_synth/lig_dom"/>
</dbReference>
<evidence type="ECO:0000256" key="2">
    <source>
        <dbReference type="ARBA" id="ARBA00022450"/>
    </source>
</evidence>
<dbReference type="PANTHER" id="PTHR45527:SF1">
    <property type="entry name" value="FATTY ACID SYNTHASE"/>
    <property type="match status" value="1"/>
</dbReference>
<dbReference type="InterPro" id="IPR020845">
    <property type="entry name" value="AMP-binding_CS"/>
</dbReference>
<dbReference type="GO" id="GO:0009366">
    <property type="term" value="C:enterobactin synthetase complex"/>
    <property type="evidence" value="ECO:0007669"/>
    <property type="project" value="TreeGrafter"/>
</dbReference>
<feature type="domain" description="Carrier" evidence="4">
    <location>
        <begin position="947"/>
        <end position="1022"/>
    </location>
</feature>
<name>A0A1H5I2F6_PSEAG</name>
<dbReference type="InterPro" id="IPR036736">
    <property type="entry name" value="ACP-like_sf"/>
</dbReference>
<evidence type="ECO:0000259" key="4">
    <source>
        <dbReference type="PROSITE" id="PS50075"/>
    </source>
</evidence>
<dbReference type="GO" id="GO:0031177">
    <property type="term" value="F:phosphopantetheine binding"/>
    <property type="evidence" value="ECO:0007669"/>
    <property type="project" value="InterPro"/>
</dbReference>
<reference evidence="6" key="1">
    <citation type="submission" date="2016-10" db="EMBL/GenBank/DDBJ databases">
        <authorList>
            <person name="Varghese N."/>
            <person name="Submissions S."/>
        </authorList>
    </citation>
    <scope>NUCLEOTIDE SEQUENCE [LARGE SCALE GENOMIC DNA]</scope>
    <source>
        <strain evidence="6">DSM 12111</strain>
    </source>
</reference>
<dbReference type="GO" id="GO:0043041">
    <property type="term" value="P:amino acid activation for nonribosomal peptide biosynthetic process"/>
    <property type="evidence" value="ECO:0007669"/>
    <property type="project" value="TreeGrafter"/>
</dbReference>
<accession>A0A1H5I2F6</accession>
<proteinExistence type="predicted"/>
<evidence type="ECO:0000313" key="6">
    <source>
        <dbReference type="Proteomes" id="UP000242849"/>
    </source>
</evidence>
<dbReference type="EMBL" id="FNSC01000001">
    <property type="protein sequence ID" value="SEE34473.1"/>
    <property type="molecule type" value="Genomic_DNA"/>
</dbReference>
<keyword evidence="3" id="KW-0597">Phosphoprotein</keyword>
<dbReference type="Pfam" id="PF00501">
    <property type="entry name" value="AMP-binding"/>
    <property type="match status" value="1"/>
</dbReference>
<evidence type="ECO:0000313" key="5">
    <source>
        <dbReference type="EMBL" id="SEE34473.1"/>
    </source>
</evidence>
<dbReference type="Gene3D" id="2.30.38.10">
    <property type="entry name" value="Luciferase, Domain 3"/>
    <property type="match status" value="1"/>
</dbReference>
<protein>
    <submittedName>
        <fullName evidence="5">Amino acid adenylation domain-containing protein</fullName>
    </submittedName>
</protein>
<dbReference type="GO" id="GO:0047527">
    <property type="term" value="F:2,3-dihydroxybenzoate-serine ligase activity"/>
    <property type="evidence" value="ECO:0007669"/>
    <property type="project" value="TreeGrafter"/>
</dbReference>
<dbReference type="SMART" id="SM00823">
    <property type="entry name" value="PKS_PP"/>
    <property type="match status" value="1"/>
</dbReference>
<dbReference type="Gene3D" id="3.40.50.980">
    <property type="match status" value="2"/>
</dbReference>
<dbReference type="STRING" id="53406.SAMN05421553_4565"/>
<dbReference type="InterPro" id="IPR025110">
    <property type="entry name" value="AMP-bd_C"/>
</dbReference>
<dbReference type="InterPro" id="IPR023213">
    <property type="entry name" value="CAT-like_dom_sf"/>
</dbReference>
<organism evidence="5 6">
    <name type="scientific">Pseudomonas anguilliseptica</name>
    <dbReference type="NCBI Taxonomy" id="53406"/>
    <lineage>
        <taxon>Bacteria</taxon>
        <taxon>Pseudomonadati</taxon>
        <taxon>Pseudomonadota</taxon>
        <taxon>Gammaproteobacteria</taxon>
        <taxon>Pseudomonadales</taxon>
        <taxon>Pseudomonadaceae</taxon>
        <taxon>Pseudomonas</taxon>
    </lineage>
</organism>
<dbReference type="PROSITE" id="PS00455">
    <property type="entry name" value="AMP_BINDING"/>
    <property type="match status" value="1"/>
</dbReference>
<dbReference type="Pfam" id="PF00668">
    <property type="entry name" value="Condensation"/>
    <property type="match status" value="1"/>
</dbReference>
<dbReference type="SUPFAM" id="SSF52777">
    <property type="entry name" value="CoA-dependent acyltransferases"/>
    <property type="match status" value="2"/>
</dbReference>
<dbReference type="NCBIfam" id="TIGR01733">
    <property type="entry name" value="AA-adenyl-dom"/>
    <property type="match status" value="1"/>
</dbReference>
<dbReference type="InterPro" id="IPR010071">
    <property type="entry name" value="AA_adenyl_dom"/>
</dbReference>
<dbReference type="PROSITE" id="PS50075">
    <property type="entry name" value="CARRIER"/>
    <property type="match status" value="1"/>
</dbReference>
<dbReference type="RefSeq" id="WP_090387114.1">
    <property type="nucleotide sequence ID" value="NZ_FNSC01000001.1"/>
</dbReference>
<dbReference type="FunFam" id="1.10.1200.10:FF:000005">
    <property type="entry name" value="Nonribosomal peptide synthetase 1"/>
    <property type="match status" value="1"/>
</dbReference>
<dbReference type="OrthoDB" id="9757559at2"/>
<dbReference type="CDD" id="cd05930">
    <property type="entry name" value="A_NRPS"/>
    <property type="match status" value="1"/>
</dbReference>
<dbReference type="Gene3D" id="3.30.559.10">
    <property type="entry name" value="Chloramphenicol acetyltransferase-like domain"/>
    <property type="match status" value="1"/>
</dbReference>
<dbReference type="Gene3D" id="3.30.559.30">
    <property type="entry name" value="Nonribosomal peptide synthetase, condensation domain"/>
    <property type="match status" value="1"/>
</dbReference>
<evidence type="ECO:0000256" key="1">
    <source>
        <dbReference type="ARBA" id="ARBA00001957"/>
    </source>
</evidence>
<dbReference type="SUPFAM" id="SSF56801">
    <property type="entry name" value="Acetyl-CoA synthetase-like"/>
    <property type="match status" value="1"/>
</dbReference>
<dbReference type="Pfam" id="PF13193">
    <property type="entry name" value="AMP-binding_C"/>
    <property type="match status" value="1"/>
</dbReference>
<dbReference type="Proteomes" id="UP000242849">
    <property type="component" value="Unassembled WGS sequence"/>
</dbReference>
<dbReference type="SUPFAM" id="SSF47336">
    <property type="entry name" value="ACP-like"/>
    <property type="match status" value="1"/>
</dbReference>
<comment type="cofactor">
    <cofactor evidence="1">
        <name>pantetheine 4'-phosphate</name>
        <dbReference type="ChEBI" id="CHEBI:47942"/>
    </cofactor>
</comment>
<dbReference type="AlphaFoldDB" id="A0A1H5I2F6"/>
<dbReference type="Gene3D" id="3.30.300.30">
    <property type="match status" value="1"/>
</dbReference>
<dbReference type="Pfam" id="PF00550">
    <property type="entry name" value="PP-binding"/>
    <property type="match status" value="1"/>
</dbReference>
<keyword evidence="6" id="KW-1185">Reference proteome</keyword>
<dbReference type="InterPro" id="IPR045851">
    <property type="entry name" value="AMP-bd_C_sf"/>
</dbReference>
<sequence>MRSPGVAQQGLWHGYVLNEDRAMFNTAECIAFAGKIQAPPLLAALRQAVSECEALSGHFVVDGEQLWFNPAELPLSVAQVKIPVGVDAQAWVQQWGMSEIRQPFDLECELPCRFTLLQGEQVDFLYGCIHHIALDGYGSNLLYQRVAQLYGAATRGEPAAPCEFGDYAVVLAEDAERENQGRTAAARDYWREQLGALPEAVSFSERVAPISATFLRHSAAFPPALWQALNQLAEANKIGWPDLLLAALSAQLRQVSGSAAQVLGLMVMNRMGSASFNVPCMQMNIAPLCLDLSDQANLLEAAQSIGKLRRSSRKHQHYRYESLRRDLGRVGGEQRLFGPLINIMPFDRPQTFGDCPARTLSLSAGPVEDLTLEVHLGADGVPLLDYDANPACYSQAQVRALQEELFSLLAAWLQAPQQPRDELLSAWSAQYRAQHLLSAPIAEQTAMAEVGSVLLAIRAQAERQPQHLALCQGERRLTYGELQAQAETIAAALSERGVQPGERVGVMLSRSPEAIVVQLGVLLAGAVYVPLDPEQPGERQRLICATAQLALVVTEAAFRHRLADSYSGPIELAGVLHSATRLCAPRQAEAAAYLMFTSGSTGTPKGVEISHRALDHFIQAARLRYGVAASDRMLQFAPFNFDASIEEVFVSLSAGATLVLRTDALLESISAFVEGLEQLAISVLDLPTAFWNEWVVALRAGLVQVPSGLKSVIIGGEAVYPEQLTAWQRMAPPAIRLINTYGPTETTVVASTCDLQNLAPGGDSLPIGQPLGGVTALVLGRGERPAEEGELVLCGAQLANGYLGSDSQAFASLLIGAQQTPVYRTGDRVRVEGARLVYLGRLDNEFKISGYRIQPGEVESRLLALSGVDEACVQGLELGGGLRRLVAFISGPRDDLRGIRQELSKLLPAAMVPTDYRHYPALPRTASNKLDRKRLHTEYLQGSREQALDDETQQRVRSIWQQILGVSAIQAADNFFELGGQSLQTIQIVNRLASEFGTAVKVSDVFDHPRLADFCHFLDSRVLQSEAQVEQVW</sequence>
<dbReference type="GO" id="GO:0009239">
    <property type="term" value="P:enterobactin biosynthetic process"/>
    <property type="evidence" value="ECO:0007669"/>
    <property type="project" value="TreeGrafter"/>
</dbReference>
<keyword evidence="2" id="KW-0596">Phosphopantetheine</keyword>
<evidence type="ECO:0000256" key="3">
    <source>
        <dbReference type="ARBA" id="ARBA00022553"/>
    </source>
</evidence>